<feature type="transmembrane region" description="Helical" evidence="7">
    <location>
        <begin position="12"/>
        <end position="30"/>
    </location>
</feature>
<feature type="transmembrane region" description="Helical" evidence="7">
    <location>
        <begin position="273"/>
        <end position="294"/>
    </location>
</feature>
<keyword evidence="3 7" id="KW-0812">Transmembrane</keyword>
<evidence type="ECO:0000256" key="6">
    <source>
        <dbReference type="ARBA" id="ARBA00024338"/>
    </source>
</evidence>
<dbReference type="InterPro" id="IPR036259">
    <property type="entry name" value="MFS_trans_sf"/>
</dbReference>
<dbReference type="Pfam" id="PF07690">
    <property type="entry name" value="MFS_1"/>
    <property type="match status" value="1"/>
</dbReference>
<evidence type="ECO:0000256" key="3">
    <source>
        <dbReference type="ARBA" id="ARBA00022692"/>
    </source>
</evidence>
<dbReference type="Gene3D" id="1.20.1250.20">
    <property type="entry name" value="MFS general substrate transporter like domains"/>
    <property type="match status" value="2"/>
</dbReference>
<feature type="transmembrane region" description="Helical" evidence="7">
    <location>
        <begin position="192"/>
        <end position="213"/>
    </location>
</feature>
<protein>
    <submittedName>
        <fullName evidence="9">Protein spinster-like 2</fullName>
    </submittedName>
</protein>
<dbReference type="InterPro" id="IPR020846">
    <property type="entry name" value="MFS_dom"/>
</dbReference>
<evidence type="ECO:0000256" key="7">
    <source>
        <dbReference type="SAM" id="Phobius"/>
    </source>
</evidence>
<dbReference type="GO" id="GO:0016020">
    <property type="term" value="C:membrane"/>
    <property type="evidence" value="ECO:0007669"/>
    <property type="project" value="UniProtKB-SubCell"/>
</dbReference>
<evidence type="ECO:0000313" key="9">
    <source>
        <dbReference type="EMBL" id="KAJ8038517.1"/>
    </source>
</evidence>
<feature type="transmembrane region" description="Helical" evidence="7">
    <location>
        <begin position="445"/>
        <end position="469"/>
    </location>
</feature>
<evidence type="ECO:0000256" key="2">
    <source>
        <dbReference type="ARBA" id="ARBA00022448"/>
    </source>
</evidence>
<name>A0A9Q1H7H1_HOLLE</name>
<feature type="transmembrane region" description="Helical" evidence="7">
    <location>
        <begin position="415"/>
        <end position="433"/>
    </location>
</feature>
<feature type="domain" description="Major facilitator superfamily (MFS) profile" evidence="8">
    <location>
        <begin position="17"/>
        <end position="470"/>
    </location>
</feature>
<feature type="transmembrane region" description="Helical" evidence="7">
    <location>
        <begin position="132"/>
        <end position="152"/>
    </location>
</feature>
<evidence type="ECO:0000256" key="4">
    <source>
        <dbReference type="ARBA" id="ARBA00022989"/>
    </source>
</evidence>
<organism evidence="9 10">
    <name type="scientific">Holothuria leucospilota</name>
    <name type="common">Black long sea cucumber</name>
    <name type="synonym">Mertensiothuria leucospilota</name>
    <dbReference type="NCBI Taxonomy" id="206669"/>
    <lineage>
        <taxon>Eukaryota</taxon>
        <taxon>Metazoa</taxon>
        <taxon>Echinodermata</taxon>
        <taxon>Eleutherozoa</taxon>
        <taxon>Echinozoa</taxon>
        <taxon>Holothuroidea</taxon>
        <taxon>Aspidochirotacea</taxon>
        <taxon>Aspidochirotida</taxon>
        <taxon>Holothuriidae</taxon>
        <taxon>Holothuria</taxon>
    </lineage>
</organism>
<evidence type="ECO:0000259" key="8">
    <source>
        <dbReference type="PROSITE" id="PS50850"/>
    </source>
</evidence>
<feature type="transmembrane region" description="Helical" evidence="7">
    <location>
        <begin position="322"/>
        <end position="341"/>
    </location>
</feature>
<accession>A0A9Q1H7H1</accession>
<feature type="transmembrane region" description="Helical" evidence="7">
    <location>
        <begin position="158"/>
        <end position="180"/>
    </location>
</feature>
<dbReference type="EMBL" id="JAIZAY010000007">
    <property type="protein sequence ID" value="KAJ8038517.1"/>
    <property type="molecule type" value="Genomic_DNA"/>
</dbReference>
<dbReference type="GO" id="GO:0022857">
    <property type="term" value="F:transmembrane transporter activity"/>
    <property type="evidence" value="ECO:0007669"/>
    <property type="project" value="InterPro"/>
</dbReference>
<evidence type="ECO:0000256" key="5">
    <source>
        <dbReference type="ARBA" id="ARBA00023136"/>
    </source>
</evidence>
<keyword evidence="4 7" id="KW-1133">Transmembrane helix</keyword>
<proteinExistence type="inferred from homology"/>
<dbReference type="AlphaFoldDB" id="A0A9Q1H7H1"/>
<dbReference type="SUPFAM" id="SSF103473">
    <property type="entry name" value="MFS general substrate transporter"/>
    <property type="match status" value="1"/>
</dbReference>
<comment type="subcellular location">
    <subcellularLocation>
        <location evidence="1">Membrane</location>
        <topology evidence="1">Multi-pass membrane protein</topology>
    </subcellularLocation>
</comment>
<feature type="transmembrane region" description="Helical" evidence="7">
    <location>
        <begin position="353"/>
        <end position="375"/>
    </location>
</feature>
<keyword evidence="10" id="KW-1185">Reference proteome</keyword>
<reference evidence="9" key="1">
    <citation type="submission" date="2021-10" db="EMBL/GenBank/DDBJ databases">
        <title>Tropical sea cucumber genome reveals ecological adaptation and Cuvierian tubules defense mechanism.</title>
        <authorList>
            <person name="Chen T."/>
        </authorList>
    </citation>
    <scope>NUCLEOTIDE SEQUENCE</scope>
    <source>
        <strain evidence="9">Nanhai2018</strain>
        <tissue evidence="9">Muscle</tissue>
    </source>
</reference>
<feature type="transmembrane region" description="Helical" evidence="7">
    <location>
        <begin position="225"/>
        <end position="245"/>
    </location>
</feature>
<dbReference type="InterPro" id="IPR044770">
    <property type="entry name" value="MFS_spinster-like"/>
</dbReference>
<evidence type="ECO:0000256" key="1">
    <source>
        <dbReference type="ARBA" id="ARBA00004141"/>
    </source>
</evidence>
<dbReference type="CDD" id="cd17328">
    <property type="entry name" value="MFS_spinster_like"/>
    <property type="match status" value="1"/>
</dbReference>
<dbReference type="PANTHER" id="PTHR23505">
    <property type="entry name" value="SPINSTER"/>
    <property type="match status" value="1"/>
</dbReference>
<keyword evidence="2" id="KW-0813">Transport</keyword>
<comment type="caution">
    <text evidence="9">The sequence shown here is derived from an EMBL/GenBank/DDBJ whole genome shotgun (WGS) entry which is preliminary data.</text>
</comment>
<keyword evidence="5 7" id="KW-0472">Membrane</keyword>
<dbReference type="PROSITE" id="PS50850">
    <property type="entry name" value="MFS"/>
    <property type="match status" value="1"/>
</dbReference>
<comment type="similarity">
    <text evidence="6">Belongs to the major facilitator superfamily. Spinster (TC 2.A.1.49) family.</text>
</comment>
<feature type="transmembrane region" description="Helical" evidence="7">
    <location>
        <begin position="381"/>
        <end position="403"/>
    </location>
</feature>
<evidence type="ECO:0000313" key="10">
    <source>
        <dbReference type="Proteomes" id="UP001152320"/>
    </source>
</evidence>
<dbReference type="Proteomes" id="UP001152320">
    <property type="component" value="Chromosome 7"/>
</dbReference>
<dbReference type="OrthoDB" id="3639251at2759"/>
<gene>
    <name evidence="9" type="ORF">HOLleu_15965</name>
</gene>
<sequence>MAESSRFRDVGFYPLYVLFLLLLTYLFNQLDRYALAICTREMAQEIHYGDMGCLQLTNVSVSIIGNIDCSSKQNKESCNAAVGTDNKTHICYYDYTGLGFEYQLLAGPVFIVVYTISGIILGYAADISNRKNILGICLAIWSTVTVLTGFAQEYWHLVLLRFALGIAEAGCTPFASSLIADYFSPEMRGTALGIYNMGIYTGYSLSYAFGDFITAADIAGTGWRATFWLAGMPGLVLAAIIFITMKEPLRQGVFSDKSERVNSYQQLSVGRKLLAVLVTFLSPSLLMLCLAGSIRNGAGYVWGFNTQNFFNEYYPTTSTGRWLSWIPLVGGSIGVIFGGFISDRFVKKSGPVARIWVLIASLVVAAPFAAATLFFAPPWAFLFQIPTYVFGEMWVGVTLAVVIELVPAHLRASSVGFYFFIISNIGGNMPLLVSALSPSLMELKWALFILYPGCYILGAILFFPTMLLVKRDIRRVQQAEEQQSLLNEDEDKNR</sequence>
<feature type="transmembrane region" description="Helical" evidence="7">
    <location>
        <begin position="102"/>
        <end position="125"/>
    </location>
</feature>
<dbReference type="PANTHER" id="PTHR23505:SF79">
    <property type="entry name" value="PROTEIN SPINSTER"/>
    <property type="match status" value="1"/>
</dbReference>
<dbReference type="InterPro" id="IPR011701">
    <property type="entry name" value="MFS"/>
</dbReference>